<protein>
    <recommendedName>
        <fullName evidence="1">Dinitrogenase iron-molybdenum cofactor biosynthesis domain-containing protein</fullName>
    </recommendedName>
</protein>
<dbReference type="PANTHER" id="PTHR33937">
    <property type="entry name" value="IRON-MOLYBDENUM PROTEIN-RELATED-RELATED"/>
    <property type="match status" value="1"/>
</dbReference>
<name>A0A429G6Y8_9CREN</name>
<dbReference type="PANTHER" id="PTHR33937:SF5">
    <property type="entry name" value="IRON-MOLYBDENUM COFACTOR-BINDING PROTEIN"/>
    <property type="match status" value="1"/>
</dbReference>
<evidence type="ECO:0000313" key="3">
    <source>
        <dbReference type="Proteomes" id="UP000278149"/>
    </source>
</evidence>
<comment type="caution">
    <text evidence="2">The sequence shown here is derived from an EMBL/GenBank/DDBJ whole genome shotgun (WGS) entry which is preliminary data.</text>
</comment>
<proteinExistence type="predicted"/>
<dbReference type="GeneID" id="6094480"/>
<dbReference type="InterPro" id="IPR003731">
    <property type="entry name" value="Di-Nase_FeMo-co_biosynth"/>
</dbReference>
<evidence type="ECO:0000259" key="1">
    <source>
        <dbReference type="Pfam" id="PF02579"/>
    </source>
</evidence>
<organism evidence="2 3">
    <name type="scientific">Candidatus Korarchaeum cryptofilum</name>
    <dbReference type="NCBI Taxonomy" id="498846"/>
    <lineage>
        <taxon>Archaea</taxon>
        <taxon>Thermoproteota</taxon>
        <taxon>Candidatus Korarchaeia</taxon>
        <taxon>Candidatus Korarchaeales</taxon>
        <taxon>Candidatus Korarchaeaceae</taxon>
        <taxon>Candidatus Korarchaeum</taxon>
    </lineage>
</organism>
<sequence>MPIRVAVATDDGKSLYDKLFHSAKFFAIYDILGKSPTKVEMRVNTRRESKSAASVLEILRDCEVLIAKRFDSKLKELVEARGIITVETTKDDVESAVLEVAENISRLSE</sequence>
<dbReference type="Proteomes" id="UP000278149">
    <property type="component" value="Unassembled WGS sequence"/>
</dbReference>
<feature type="domain" description="Dinitrogenase iron-molybdenum cofactor biosynthesis" evidence="1">
    <location>
        <begin position="16"/>
        <end position="100"/>
    </location>
</feature>
<reference evidence="2 3" key="1">
    <citation type="submission" date="2018-10" db="EMBL/GenBank/DDBJ databases">
        <title>Co-occurring genomic capacity for anaerobic methane metabolism and dissimilatory sulfite reduction discovered in the Korarchaeota.</title>
        <authorList>
            <person name="Mckay L.J."/>
            <person name="Dlakic M."/>
            <person name="Fields M.W."/>
            <person name="Delmont T.O."/>
            <person name="Eren A.M."/>
            <person name="Jay Z.J."/>
            <person name="Klingelsmith K.B."/>
            <person name="Rusch D.B."/>
            <person name="Inskeep W.P."/>
        </authorList>
    </citation>
    <scope>NUCLEOTIDE SEQUENCE [LARGE SCALE GENOMIC DNA]</scope>
    <source>
        <strain evidence="2 3">WS</strain>
    </source>
</reference>
<dbReference type="InterPro" id="IPR036105">
    <property type="entry name" value="DiNase_FeMo-co_biosyn_sf"/>
</dbReference>
<dbReference type="RefSeq" id="WP_012309846.1">
    <property type="nucleotide sequence ID" value="NZ_RCOR01000018.1"/>
</dbReference>
<dbReference type="Pfam" id="PF02579">
    <property type="entry name" value="Nitro_FeMo-Co"/>
    <property type="match status" value="1"/>
</dbReference>
<accession>A0A429G6Y8</accession>
<dbReference type="EMBL" id="RCOR01000018">
    <property type="protein sequence ID" value="RSN69597.1"/>
    <property type="molecule type" value="Genomic_DNA"/>
</dbReference>
<evidence type="ECO:0000313" key="2">
    <source>
        <dbReference type="EMBL" id="RSN69597.1"/>
    </source>
</evidence>
<dbReference type="Gene3D" id="3.30.420.130">
    <property type="entry name" value="Dinitrogenase iron-molybdenum cofactor biosynthesis domain"/>
    <property type="match status" value="1"/>
</dbReference>
<gene>
    <name evidence="2" type="ORF">D9Q81_03065</name>
</gene>
<dbReference type="InterPro" id="IPR051840">
    <property type="entry name" value="NifX/NifY_domain"/>
</dbReference>
<dbReference type="AlphaFoldDB" id="A0A429G6Y8"/>
<dbReference type="SUPFAM" id="SSF53146">
    <property type="entry name" value="Nitrogenase accessory factor-like"/>
    <property type="match status" value="1"/>
</dbReference>